<dbReference type="KEGG" id="mlt:VC82_2864"/>
<reference evidence="1 2" key="1">
    <citation type="submission" date="2015-03" db="EMBL/GenBank/DDBJ databases">
        <title>Complete genome sequence of Muricauda lutaonensis CC-HSB-11T, isolated from a coastal hot spring.</title>
        <authorList>
            <person name="Kim K.M."/>
        </authorList>
    </citation>
    <scope>NUCLEOTIDE SEQUENCE [LARGE SCALE GENOMIC DNA]</scope>
    <source>
        <strain evidence="1 2">CC-HSB-11</strain>
    </source>
</reference>
<proteinExistence type="predicted"/>
<dbReference type="PANTHER" id="PTHR33639:SF2">
    <property type="entry name" value="DUF393 DOMAIN-CONTAINING PROTEIN"/>
    <property type="match status" value="1"/>
</dbReference>
<organism evidence="1 2">
    <name type="scientific">Flagellimonas lutaonensis</name>
    <dbReference type="NCBI Taxonomy" id="516051"/>
    <lineage>
        <taxon>Bacteria</taxon>
        <taxon>Pseudomonadati</taxon>
        <taxon>Bacteroidota</taxon>
        <taxon>Flavobacteriia</taxon>
        <taxon>Flavobacteriales</taxon>
        <taxon>Flavobacteriaceae</taxon>
        <taxon>Flagellimonas</taxon>
    </lineage>
</organism>
<gene>
    <name evidence="1" type="ORF">VC82_2864</name>
</gene>
<dbReference type="Pfam" id="PF04134">
    <property type="entry name" value="DCC1-like"/>
    <property type="match status" value="1"/>
</dbReference>
<dbReference type="InterPro" id="IPR007263">
    <property type="entry name" value="DCC1-like"/>
</dbReference>
<evidence type="ECO:0000313" key="2">
    <source>
        <dbReference type="Proteomes" id="UP000032726"/>
    </source>
</evidence>
<dbReference type="PANTHER" id="PTHR33639">
    <property type="entry name" value="THIOL-DISULFIDE OXIDOREDUCTASE DCC"/>
    <property type="match status" value="1"/>
</dbReference>
<sequence>MGGNDKKTEDSLLRGNEKMESNKKIILFDGVCNLCNGAVQFVIKRDKKDVFRYAALQSEVGQNLLEARNIDTSKIDSIILIEPGVAFYTKSDATLEIAREFGGVWRLLLVFQWIPGSIRNIIYDFVARNRYRWFGKKEQCMVPTPELQAKFLQ</sequence>
<dbReference type="HOGENOM" id="CLU_092206_2_1_10"/>
<protein>
    <submittedName>
        <fullName evidence="1">Thiol-disulfide oxidoreductase DCC</fullName>
    </submittedName>
</protein>
<dbReference type="AlphaFoldDB" id="A0A0D5YVY4"/>
<accession>A0A0D5YVY4</accession>
<dbReference type="STRING" id="516051.VC82_2864"/>
<evidence type="ECO:0000313" key="1">
    <source>
        <dbReference type="EMBL" id="AKA36410.1"/>
    </source>
</evidence>
<dbReference type="InterPro" id="IPR052927">
    <property type="entry name" value="DCC_oxidoreductase"/>
</dbReference>
<dbReference type="Proteomes" id="UP000032726">
    <property type="component" value="Chromosome"/>
</dbReference>
<dbReference type="EMBL" id="CP011071">
    <property type="protein sequence ID" value="AKA36410.1"/>
    <property type="molecule type" value="Genomic_DNA"/>
</dbReference>
<keyword evidence="2" id="KW-1185">Reference proteome</keyword>
<name>A0A0D5YVY4_9FLAO</name>
<dbReference type="GO" id="GO:0015035">
    <property type="term" value="F:protein-disulfide reductase activity"/>
    <property type="evidence" value="ECO:0007669"/>
    <property type="project" value="InterPro"/>
</dbReference>